<dbReference type="Gene3D" id="2.60.120.620">
    <property type="entry name" value="q2cbj1_9rhob like domain"/>
    <property type="match status" value="1"/>
</dbReference>
<keyword evidence="3" id="KW-1185">Reference proteome</keyword>
<reference evidence="3" key="1">
    <citation type="journal article" date="2019" name="Int. J. Syst. Evol. Microbiol.">
        <title>The Global Catalogue of Microorganisms (GCM) 10K type strain sequencing project: providing services to taxonomists for standard genome sequencing and annotation.</title>
        <authorList>
            <consortium name="The Broad Institute Genomics Platform"/>
            <consortium name="The Broad Institute Genome Sequencing Center for Infectious Disease"/>
            <person name="Wu L."/>
            <person name="Ma J."/>
        </authorList>
    </citation>
    <scope>NUCLEOTIDE SEQUENCE [LARGE SCALE GENOMIC DNA]</scope>
    <source>
        <strain evidence="3">CCM 7224</strain>
    </source>
</reference>
<dbReference type="EMBL" id="JBHSIZ010000036">
    <property type="protein sequence ID" value="MFC4960307.1"/>
    <property type="molecule type" value="Genomic_DNA"/>
</dbReference>
<dbReference type="SUPFAM" id="SSF51197">
    <property type="entry name" value="Clavaminate synthase-like"/>
    <property type="match status" value="1"/>
</dbReference>
<dbReference type="RefSeq" id="WP_344374005.1">
    <property type="nucleotide sequence ID" value="NZ_BAAASQ010000008.1"/>
</dbReference>
<accession>A0ABV9UV91</accession>
<gene>
    <name evidence="2" type="ORF">ACFPFX_28820</name>
</gene>
<sequence length="311" mass="34724">MAAVPREDRGADIAMIEESAARADNVVDALEQHLVHEVPPLRLQRARREFLTQGFVKTGFLAPYDVKKLVAEETESLISRHAVRRDSEFAETGGTPRRMHNVRRAEIARYGRILPRLYSSPGLREALTVVAGEDVLECPYPPEQFVITELTQSGDTHGWHWDDYSFALVWVIDCPPVERGGFVQCVPRTEWDKENPQLHRHFVSRPIHSVELRPGDLYFLRSDTTLHRVYPVTGGRRLIVNMGYAARRDLAKPLSHETMDALWADPADSGPAACEPAARDTASRGTEQESSQWRPTSCGGTSASPGSSSTT</sequence>
<evidence type="ECO:0000256" key="1">
    <source>
        <dbReference type="SAM" id="MobiDB-lite"/>
    </source>
</evidence>
<comment type="caution">
    <text evidence="2">The sequence shown here is derived from an EMBL/GenBank/DDBJ whole genome shotgun (WGS) entry which is preliminary data.</text>
</comment>
<dbReference type="Pfam" id="PF23169">
    <property type="entry name" value="HalD"/>
    <property type="match status" value="1"/>
</dbReference>
<dbReference type="Proteomes" id="UP001595834">
    <property type="component" value="Unassembled WGS sequence"/>
</dbReference>
<protein>
    <submittedName>
        <fullName evidence="2">ArpA protein</fullName>
    </submittedName>
</protein>
<organism evidence="2 3">
    <name type="scientific">Streptomyces mauvecolor</name>
    <dbReference type="NCBI Taxonomy" id="58345"/>
    <lineage>
        <taxon>Bacteria</taxon>
        <taxon>Bacillati</taxon>
        <taxon>Actinomycetota</taxon>
        <taxon>Actinomycetes</taxon>
        <taxon>Kitasatosporales</taxon>
        <taxon>Streptomycetaceae</taxon>
        <taxon>Streptomyces</taxon>
    </lineage>
</organism>
<evidence type="ECO:0000313" key="3">
    <source>
        <dbReference type="Proteomes" id="UP001595834"/>
    </source>
</evidence>
<proteinExistence type="predicted"/>
<feature type="compositionally biased region" description="Polar residues" evidence="1">
    <location>
        <begin position="283"/>
        <end position="295"/>
    </location>
</feature>
<feature type="compositionally biased region" description="Low complexity" evidence="1">
    <location>
        <begin position="296"/>
        <end position="311"/>
    </location>
</feature>
<feature type="region of interest" description="Disordered" evidence="1">
    <location>
        <begin position="266"/>
        <end position="311"/>
    </location>
</feature>
<evidence type="ECO:0000313" key="2">
    <source>
        <dbReference type="EMBL" id="MFC4960307.1"/>
    </source>
</evidence>
<name>A0ABV9UV91_9ACTN</name>
<dbReference type="InterPro" id="IPR056470">
    <property type="entry name" value="BesD/HalB-like"/>
</dbReference>